<dbReference type="Gene3D" id="3.30.420.10">
    <property type="entry name" value="Ribonuclease H-like superfamily/Ribonuclease H"/>
    <property type="match status" value="1"/>
</dbReference>
<dbReference type="EMBL" id="QAPG01000130">
    <property type="protein sequence ID" value="TDZ30452.1"/>
    <property type="molecule type" value="Genomic_DNA"/>
</dbReference>
<dbReference type="InterPro" id="IPR012337">
    <property type="entry name" value="RNaseH-like_sf"/>
</dbReference>
<sequence>MPQWDEQVLGPASAIQIWKDYDNPPLPLTPDQLNLHYCGNCQLTWLDGNLGVPSPHAYHSIYANTDRTVVVFADGTCPPSTSLATIPSIGVYFGSESIYNISKRAANNGRLPTRQAAEIAAAAEALRQVRQTVEPVRRAMIRGMLPFVAEDCRRDMRQFRLVVATDSAYVVESMCRRIKYWTAANGTYRNVNSHTIINGRGFAELTDEVAKLSMMGIQVAWYHVPPYFNQEASRLARLALRS</sequence>
<gene>
    <name evidence="1" type="ORF">C8035_v002455</name>
</gene>
<dbReference type="AlphaFoldDB" id="A0A4R8PX52"/>
<comment type="caution">
    <text evidence="1">The sequence shown here is derived from an EMBL/GenBank/DDBJ whole genome shotgun (WGS) entry which is preliminary data.</text>
</comment>
<accession>A0A4R8PX52</accession>
<evidence type="ECO:0008006" key="3">
    <source>
        <dbReference type="Google" id="ProtNLM"/>
    </source>
</evidence>
<dbReference type="Proteomes" id="UP000295083">
    <property type="component" value="Unassembled WGS sequence"/>
</dbReference>
<evidence type="ECO:0000313" key="1">
    <source>
        <dbReference type="EMBL" id="TDZ30452.1"/>
    </source>
</evidence>
<name>A0A4R8PX52_9PEZI</name>
<dbReference type="InterPro" id="IPR036397">
    <property type="entry name" value="RNaseH_sf"/>
</dbReference>
<protein>
    <recommendedName>
        <fullName evidence="3">RNase H type-1 domain-containing protein</fullName>
    </recommendedName>
</protein>
<evidence type="ECO:0000313" key="2">
    <source>
        <dbReference type="Proteomes" id="UP000295083"/>
    </source>
</evidence>
<dbReference type="SUPFAM" id="SSF53098">
    <property type="entry name" value="Ribonuclease H-like"/>
    <property type="match status" value="1"/>
</dbReference>
<dbReference type="GO" id="GO:0003676">
    <property type="term" value="F:nucleic acid binding"/>
    <property type="evidence" value="ECO:0007669"/>
    <property type="project" value="InterPro"/>
</dbReference>
<keyword evidence="2" id="KW-1185">Reference proteome</keyword>
<reference evidence="1 2" key="1">
    <citation type="submission" date="2018-11" db="EMBL/GenBank/DDBJ databases">
        <title>Genome sequence and assembly of Colletotrichum spinosum.</title>
        <authorList>
            <person name="Gan P."/>
            <person name="Shirasu K."/>
        </authorList>
    </citation>
    <scope>NUCLEOTIDE SEQUENCE [LARGE SCALE GENOMIC DNA]</scope>
    <source>
        <strain evidence="1 2">CBS 515.97</strain>
    </source>
</reference>
<proteinExistence type="predicted"/>
<organism evidence="1 2">
    <name type="scientific">Colletotrichum spinosum</name>
    <dbReference type="NCBI Taxonomy" id="1347390"/>
    <lineage>
        <taxon>Eukaryota</taxon>
        <taxon>Fungi</taxon>
        <taxon>Dikarya</taxon>
        <taxon>Ascomycota</taxon>
        <taxon>Pezizomycotina</taxon>
        <taxon>Sordariomycetes</taxon>
        <taxon>Hypocreomycetidae</taxon>
        <taxon>Glomerellales</taxon>
        <taxon>Glomerellaceae</taxon>
        <taxon>Colletotrichum</taxon>
        <taxon>Colletotrichum orbiculare species complex</taxon>
    </lineage>
</organism>